<dbReference type="Proteomes" id="UP000219036">
    <property type="component" value="Unassembled WGS sequence"/>
</dbReference>
<dbReference type="EMBL" id="OBEI01000019">
    <property type="protein sequence ID" value="SNZ11919.1"/>
    <property type="molecule type" value="Genomic_DNA"/>
</dbReference>
<dbReference type="RefSeq" id="WP_097001265.1">
    <property type="nucleotide sequence ID" value="NZ_OBEI01000019.1"/>
</dbReference>
<sequence>MGQKYAIFDNQGFPRAFYDSDIHSNIPDNAIKITEEQWLEFIENQGKRIWNFETSQVEVYISPPPPLDKAKTQKQKELINLEKQRVNQILNQYEYLSLADVQLYANQNDTEAQSILSWYQTYDDLIWQYIDNDLAAFTSVDELLAIDMKNIEEQIFNQAVQTAPLP</sequence>
<protein>
    <submittedName>
        <fullName evidence="1">Uncharacterized protein</fullName>
    </submittedName>
</protein>
<evidence type="ECO:0000313" key="2">
    <source>
        <dbReference type="Proteomes" id="UP000219036"/>
    </source>
</evidence>
<reference evidence="2" key="1">
    <citation type="submission" date="2017-09" db="EMBL/GenBank/DDBJ databases">
        <authorList>
            <person name="Varghese N."/>
            <person name="Submissions S."/>
        </authorList>
    </citation>
    <scope>NUCLEOTIDE SEQUENCE [LARGE SCALE GENOMIC DNA]</scope>
    <source>
        <strain evidence="2">DSM 15103</strain>
    </source>
</reference>
<dbReference type="OrthoDB" id="8455150at2"/>
<dbReference type="AlphaFoldDB" id="A0A285NR45"/>
<gene>
    <name evidence="1" type="ORF">SAMN06265182_2135</name>
</gene>
<organism evidence="1 2">
    <name type="scientific">Persephonella hydrogeniphila</name>
    <dbReference type="NCBI Taxonomy" id="198703"/>
    <lineage>
        <taxon>Bacteria</taxon>
        <taxon>Pseudomonadati</taxon>
        <taxon>Aquificota</taxon>
        <taxon>Aquificia</taxon>
        <taxon>Aquificales</taxon>
        <taxon>Hydrogenothermaceae</taxon>
        <taxon>Persephonella</taxon>
    </lineage>
</organism>
<proteinExistence type="predicted"/>
<evidence type="ECO:0000313" key="1">
    <source>
        <dbReference type="EMBL" id="SNZ11919.1"/>
    </source>
</evidence>
<name>A0A285NR45_9AQUI</name>
<keyword evidence="2" id="KW-1185">Reference proteome</keyword>
<accession>A0A285NR45</accession>